<feature type="compositionally biased region" description="Low complexity" evidence="1">
    <location>
        <begin position="9"/>
        <end position="46"/>
    </location>
</feature>
<proteinExistence type="predicted"/>
<protein>
    <submittedName>
        <fullName evidence="2">Uncharacterized protein</fullName>
    </submittedName>
</protein>
<reference evidence="2" key="2">
    <citation type="journal article" date="2015" name="Data Brief">
        <title>Shoot transcriptome of the giant reed, Arundo donax.</title>
        <authorList>
            <person name="Barrero R.A."/>
            <person name="Guerrero F.D."/>
            <person name="Moolhuijzen P."/>
            <person name="Goolsby J.A."/>
            <person name="Tidwell J."/>
            <person name="Bellgard S.E."/>
            <person name="Bellgard M.I."/>
        </authorList>
    </citation>
    <scope>NUCLEOTIDE SEQUENCE</scope>
    <source>
        <tissue evidence="2">Shoot tissue taken approximately 20 cm above the soil surface</tissue>
    </source>
</reference>
<sequence length="75" mass="7441">MAAGWGSTARSAARCSCPPASRASSRSPWARAAGSSSSGAGSCATSAGQRHLGRLSWLLVTNCSCSCSGCPSIYA</sequence>
<feature type="region of interest" description="Disordered" evidence="1">
    <location>
        <begin position="1"/>
        <end position="46"/>
    </location>
</feature>
<accession>A0A0A9HER6</accession>
<name>A0A0A9HER6_ARUDO</name>
<dbReference type="EMBL" id="GBRH01162649">
    <property type="protein sequence ID" value="JAE35247.1"/>
    <property type="molecule type" value="Transcribed_RNA"/>
</dbReference>
<evidence type="ECO:0000256" key="1">
    <source>
        <dbReference type="SAM" id="MobiDB-lite"/>
    </source>
</evidence>
<dbReference type="AlphaFoldDB" id="A0A0A9HER6"/>
<reference evidence="2" key="1">
    <citation type="submission" date="2014-09" db="EMBL/GenBank/DDBJ databases">
        <authorList>
            <person name="Magalhaes I.L.F."/>
            <person name="Oliveira U."/>
            <person name="Santos F.R."/>
            <person name="Vidigal T.H.D.A."/>
            <person name="Brescovit A.D."/>
            <person name="Santos A.J."/>
        </authorList>
    </citation>
    <scope>NUCLEOTIDE SEQUENCE</scope>
    <source>
        <tissue evidence="2">Shoot tissue taken approximately 20 cm above the soil surface</tissue>
    </source>
</reference>
<organism evidence="2">
    <name type="scientific">Arundo donax</name>
    <name type="common">Giant reed</name>
    <name type="synonym">Donax arundinaceus</name>
    <dbReference type="NCBI Taxonomy" id="35708"/>
    <lineage>
        <taxon>Eukaryota</taxon>
        <taxon>Viridiplantae</taxon>
        <taxon>Streptophyta</taxon>
        <taxon>Embryophyta</taxon>
        <taxon>Tracheophyta</taxon>
        <taxon>Spermatophyta</taxon>
        <taxon>Magnoliopsida</taxon>
        <taxon>Liliopsida</taxon>
        <taxon>Poales</taxon>
        <taxon>Poaceae</taxon>
        <taxon>PACMAD clade</taxon>
        <taxon>Arundinoideae</taxon>
        <taxon>Arundineae</taxon>
        <taxon>Arundo</taxon>
    </lineage>
</organism>
<evidence type="ECO:0000313" key="2">
    <source>
        <dbReference type="EMBL" id="JAE35247.1"/>
    </source>
</evidence>